<sequence length="237" mass="25279">MTTSARGKIALVGAGEYLPIMAVVDKALLADLEDTPQVVVIPTAAVPDGPATTERWAKMGVDHFSQLGVHVEPLMLRTREDANSTHIVTKLAGANFVYFSGGKPHYLLETLKDTLAWEAIKNIFGRGGVVAGCSAGAMVMGGVIFRFPQFWQTQPALGLVPDIAVIPHFNELPATLSQAIDRIDVKETVVGIDAATALVWGNNAWTVQGHGTITVFQEPKKAQYNAGQHVALAPLTS</sequence>
<protein>
    <recommendedName>
        <fullName evidence="7">Peptidase</fullName>
    </recommendedName>
</protein>
<comment type="similarity">
    <text evidence="1">Belongs to the peptidase S51 family.</text>
</comment>
<dbReference type="Pfam" id="PF03575">
    <property type="entry name" value="Peptidase_S51"/>
    <property type="match status" value="1"/>
</dbReference>
<evidence type="ECO:0008006" key="7">
    <source>
        <dbReference type="Google" id="ProtNLM"/>
    </source>
</evidence>
<dbReference type="GO" id="GO:0008236">
    <property type="term" value="F:serine-type peptidase activity"/>
    <property type="evidence" value="ECO:0007669"/>
    <property type="project" value="UniProtKB-KW"/>
</dbReference>
<keyword evidence="3" id="KW-0378">Hydrolase</keyword>
<keyword evidence="4" id="KW-0720">Serine protease</keyword>
<dbReference type="InterPro" id="IPR029062">
    <property type="entry name" value="Class_I_gatase-like"/>
</dbReference>
<proteinExistence type="inferred from homology"/>
<comment type="caution">
    <text evidence="5">The sequence shown here is derived from an EMBL/GenBank/DDBJ whole genome shotgun (WGS) entry which is preliminary data.</text>
</comment>
<dbReference type="PANTHER" id="PTHR36175">
    <property type="entry name" value="CYANOPHYCINASE"/>
    <property type="match status" value="1"/>
</dbReference>
<name>A0A8J3IDW2_9CHLR</name>
<organism evidence="5 6">
    <name type="scientific">Reticulibacter mediterranei</name>
    <dbReference type="NCBI Taxonomy" id="2778369"/>
    <lineage>
        <taxon>Bacteria</taxon>
        <taxon>Bacillati</taxon>
        <taxon>Chloroflexota</taxon>
        <taxon>Ktedonobacteria</taxon>
        <taxon>Ktedonobacterales</taxon>
        <taxon>Reticulibacteraceae</taxon>
        <taxon>Reticulibacter</taxon>
    </lineage>
</organism>
<dbReference type="AlphaFoldDB" id="A0A8J3IDW2"/>
<reference evidence="5" key="1">
    <citation type="submission" date="2020-10" db="EMBL/GenBank/DDBJ databases">
        <title>Taxonomic study of unclassified bacteria belonging to the class Ktedonobacteria.</title>
        <authorList>
            <person name="Yabe S."/>
            <person name="Wang C.M."/>
            <person name="Zheng Y."/>
            <person name="Sakai Y."/>
            <person name="Cavaletti L."/>
            <person name="Monciardini P."/>
            <person name="Donadio S."/>
        </authorList>
    </citation>
    <scope>NUCLEOTIDE SEQUENCE</scope>
    <source>
        <strain evidence="5">ID150040</strain>
    </source>
</reference>
<dbReference type="PANTHER" id="PTHR36175:SF1">
    <property type="entry name" value="CYANOPHYCINASE"/>
    <property type="match status" value="1"/>
</dbReference>
<dbReference type="Gene3D" id="3.40.50.880">
    <property type="match status" value="1"/>
</dbReference>
<accession>A0A8J3IDW2</accession>
<dbReference type="SUPFAM" id="SSF52317">
    <property type="entry name" value="Class I glutamine amidotransferase-like"/>
    <property type="match status" value="1"/>
</dbReference>
<evidence type="ECO:0000256" key="1">
    <source>
        <dbReference type="ARBA" id="ARBA00006534"/>
    </source>
</evidence>
<keyword evidence="2" id="KW-0645">Protease</keyword>
<dbReference type="InterPro" id="IPR005320">
    <property type="entry name" value="Peptidase_S51"/>
</dbReference>
<keyword evidence="6" id="KW-1185">Reference proteome</keyword>
<gene>
    <name evidence="5" type="ORF">KSF_017910</name>
</gene>
<evidence type="ECO:0000256" key="4">
    <source>
        <dbReference type="ARBA" id="ARBA00022825"/>
    </source>
</evidence>
<evidence type="ECO:0000313" key="6">
    <source>
        <dbReference type="Proteomes" id="UP000597444"/>
    </source>
</evidence>
<dbReference type="GO" id="GO:0006508">
    <property type="term" value="P:proteolysis"/>
    <property type="evidence" value="ECO:0007669"/>
    <property type="project" value="UniProtKB-KW"/>
</dbReference>
<dbReference type="RefSeq" id="WP_220202618.1">
    <property type="nucleotide sequence ID" value="NZ_BNJK01000001.1"/>
</dbReference>
<dbReference type="EMBL" id="BNJK01000001">
    <property type="protein sequence ID" value="GHO91743.1"/>
    <property type="molecule type" value="Genomic_DNA"/>
</dbReference>
<evidence type="ECO:0000256" key="3">
    <source>
        <dbReference type="ARBA" id="ARBA00022801"/>
    </source>
</evidence>
<dbReference type="Proteomes" id="UP000597444">
    <property type="component" value="Unassembled WGS sequence"/>
</dbReference>
<evidence type="ECO:0000256" key="2">
    <source>
        <dbReference type="ARBA" id="ARBA00022670"/>
    </source>
</evidence>
<evidence type="ECO:0000313" key="5">
    <source>
        <dbReference type="EMBL" id="GHO91743.1"/>
    </source>
</evidence>